<protein>
    <submittedName>
        <fullName evidence="1">EAL domain-containing protein</fullName>
    </submittedName>
</protein>
<evidence type="ECO:0000313" key="2">
    <source>
        <dbReference type="Proteomes" id="UP000465712"/>
    </source>
</evidence>
<dbReference type="PROSITE" id="PS50883">
    <property type="entry name" value="EAL"/>
    <property type="match status" value="1"/>
</dbReference>
<dbReference type="PANTHER" id="PTHR33121">
    <property type="entry name" value="CYCLIC DI-GMP PHOSPHODIESTERASE PDEF"/>
    <property type="match status" value="1"/>
</dbReference>
<dbReference type="Proteomes" id="UP000465712">
    <property type="component" value="Unassembled WGS sequence"/>
</dbReference>
<organism evidence="1 2">
    <name type="scientific">Photobacterium halotolerans</name>
    <dbReference type="NCBI Taxonomy" id="265726"/>
    <lineage>
        <taxon>Bacteria</taxon>
        <taxon>Pseudomonadati</taxon>
        <taxon>Pseudomonadota</taxon>
        <taxon>Gammaproteobacteria</taxon>
        <taxon>Vibrionales</taxon>
        <taxon>Vibrionaceae</taxon>
        <taxon>Photobacterium</taxon>
    </lineage>
</organism>
<dbReference type="RefSeq" id="WP_161442665.1">
    <property type="nucleotide sequence ID" value="NZ_WXWV01000061.1"/>
</dbReference>
<dbReference type="CDD" id="cd01948">
    <property type="entry name" value="EAL"/>
    <property type="match status" value="1"/>
</dbReference>
<dbReference type="InterPro" id="IPR001633">
    <property type="entry name" value="EAL_dom"/>
</dbReference>
<dbReference type="GO" id="GO:0071111">
    <property type="term" value="F:cyclic-guanylate-specific phosphodiesterase activity"/>
    <property type="evidence" value="ECO:0007669"/>
    <property type="project" value="InterPro"/>
</dbReference>
<sequence length="264" mass="29787">MSKVIVTLDEINRHLTTEADGSYSAVYDAYHLKTAFQPIHRLNGDLFGFEALVRVFNECGDELNTEPFFAPEYYDETDQVNMDRLARVIHVKNFAQFFASYTLFINMVPDALLIHSKNVPAALLHQRLTALGLKSEQVFFELLEHDCTSNIELLDILQQMRALGMKVALDDYGVKASSECRARFLRPDIIKVDRSLLADFLSGQESPLRKVMGLGRELGAKLLIEGVENAAGLKVARMLNADYIQGFYLGRPQLLSEILLSRVN</sequence>
<dbReference type="InterPro" id="IPR035919">
    <property type="entry name" value="EAL_sf"/>
</dbReference>
<reference evidence="1 2" key="1">
    <citation type="submission" date="2017-05" db="EMBL/GenBank/DDBJ databases">
        <title>High clonality and local adaptation shapes Vibrionaceae linages within an endangered oasis.</title>
        <authorList>
            <person name="Vazquez-Rosas-Landa M."/>
        </authorList>
    </citation>
    <scope>NUCLEOTIDE SEQUENCE [LARGE SCALE GENOMIC DNA]</scope>
    <source>
        <strain evidence="1 2">P46_P4S1P180</strain>
    </source>
</reference>
<dbReference type="EMBL" id="WXWW01000044">
    <property type="protein sequence ID" value="NAW64103.1"/>
    <property type="molecule type" value="Genomic_DNA"/>
</dbReference>
<dbReference type="SMART" id="SM00052">
    <property type="entry name" value="EAL"/>
    <property type="match status" value="1"/>
</dbReference>
<name>A0A7X4WML1_9GAMM</name>
<dbReference type="PANTHER" id="PTHR33121:SF76">
    <property type="entry name" value="SIGNALING PROTEIN"/>
    <property type="match status" value="1"/>
</dbReference>
<dbReference type="Pfam" id="PF00563">
    <property type="entry name" value="EAL"/>
    <property type="match status" value="1"/>
</dbReference>
<gene>
    <name evidence="1" type="ORF">CAG72_02635</name>
</gene>
<evidence type="ECO:0000313" key="1">
    <source>
        <dbReference type="EMBL" id="NAW64103.1"/>
    </source>
</evidence>
<dbReference type="InterPro" id="IPR050706">
    <property type="entry name" value="Cyclic-di-GMP_PDE-like"/>
</dbReference>
<proteinExistence type="predicted"/>
<dbReference type="AlphaFoldDB" id="A0A7X4WML1"/>
<comment type="caution">
    <text evidence="1">The sequence shown here is derived from an EMBL/GenBank/DDBJ whole genome shotgun (WGS) entry which is preliminary data.</text>
</comment>
<accession>A0A7X4WML1</accession>
<dbReference type="Gene3D" id="3.20.20.450">
    <property type="entry name" value="EAL domain"/>
    <property type="match status" value="1"/>
</dbReference>
<dbReference type="SUPFAM" id="SSF141868">
    <property type="entry name" value="EAL domain-like"/>
    <property type="match status" value="1"/>
</dbReference>